<evidence type="ECO:0000256" key="1">
    <source>
        <dbReference type="ARBA" id="ARBA00000971"/>
    </source>
</evidence>
<reference evidence="9 10" key="1">
    <citation type="submission" date="2017-12" db="EMBL/GenBank/DDBJ databases">
        <title>Sequencing, de novo assembly and annotation of complete genome of a new Thraustochytrid species, strain FCC1311.</title>
        <authorList>
            <person name="Sedici K."/>
            <person name="Godart F."/>
            <person name="Aiese Cigliano R."/>
            <person name="Sanseverino W."/>
            <person name="Barakat M."/>
            <person name="Ortet P."/>
            <person name="Marechal E."/>
            <person name="Cagnac O."/>
            <person name="Amato A."/>
        </authorList>
    </citation>
    <scope>NUCLEOTIDE SEQUENCE [LARGE SCALE GENOMIC DNA]</scope>
</reference>
<comment type="caution">
    <text evidence="9">The sequence shown here is derived from an EMBL/GenBank/DDBJ whole genome shotgun (WGS) entry which is preliminary data.</text>
</comment>
<feature type="compositionally biased region" description="Polar residues" evidence="7">
    <location>
        <begin position="394"/>
        <end position="408"/>
    </location>
</feature>
<dbReference type="SUPFAM" id="SSF103111">
    <property type="entry name" value="Activator of Hsp90 ATPase, Aha1"/>
    <property type="match status" value="1"/>
</dbReference>
<feature type="repeat" description="TPR" evidence="6">
    <location>
        <begin position="168"/>
        <end position="201"/>
    </location>
</feature>
<dbReference type="GO" id="GO:0003755">
    <property type="term" value="F:peptidyl-prolyl cis-trans isomerase activity"/>
    <property type="evidence" value="ECO:0007669"/>
    <property type="project" value="UniProtKB-EC"/>
</dbReference>
<evidence type="ECO:0000256" key="4">
    <source>
        <dbReference type="ARBA" id="ARBA00023110"/>
    </source>
</evidence>
<dbReference type="EC" id="5.2.1.8" evidence="3"/>
<keyword evidence="10" id="KW-1185">Reference proteome</keyword>
<feature type="compositionally biased region" description="Basic and acidic residues" evidence="7">
    <location>
        <begin position="290"/>
        <end position="325"/>
    </location>
</feature>
<dbReference type="OrthoDB" id="433738at2759"/>
<dbReference type="SMART" id="SM01000">
    <property type="entry name" value="Aha1_N"/>
    <property type="match status" value="1"/>
</dbReference>
<feature type="region of interest" description="Disordered" evidence="7">
    <location>
        <begin position="1"/>
        <end position="60"/>
    </location>
</feature>
<keyword evidence="6" id="KW-0802">TPR repeat</keyword>
<dbReference type="AlphaFoldDB" id="A0A2R5GEG2"/>
<evidence type="ECO:0000313" key="9">
    <source>
        <dbReference type="EMBL" id="GBG28945.1"/>
    </source>
</evidence>
<sequence length="553" mass="61561">MTEAEKIAGADSEDVAKDESMPPTSESTVGVSEDVEDVEDELSVSSESSEDRDVENWPAQERLARAESCKASGNEFFKKKENEEAVKLYAKGLKVLEKLWKLDAEVLDEDVRVQLTTLTVSLRLNSAVAQSREEKWKEARSLASKAMDAIRSAHAAPVAEAEAKKHLVKALFRRGVAYARMGDLDEAKADLVSLLKMDRTNKEAVREYNAVKQKLEKARADQQQQFAAAFQKASQSGGVYGDKEAERKRAALRKIEEERKRRDAWKKATEADGSQVPFEEWCKAEDKRIEEDRKAKEAAEKAQREKEAEERRQRAREAREKREAEGDSDVELDEEDRKILEETRKKGYCYFRTQRSAEDERLLQQNQGPARLNSSTGESASPSPSTASADAVKRSTSSTSAWNANGTTWEERDVSKAAQQGLEEALGTVRVETVVDGRKAVAFVDKVSKVDGDAQIILARGKPAGVYDMSASLSWKATCEVGPDGAEVTEARGTLKMPDIANGVDARNYDVSCTTKRVFEEPNKASLDPLLRLLRREVCKVTATFVENLPDRV</sequence>
<dbReference type="Gene3D" id="1.25.40.10">
    <property type="entry name" value="Tetratricopeptide repeat domain"/>
    <property type="match status" value="1"/>
</dbReference>
<keyword evidence="5 9" id="KW-0413">Isomerase</keyword>
<evidence type="ECO:0000256" key="6">
    <source>
        <dbReference type="PROSITE-ProRule" id="PRU00339"/>
    </source>
</evidence>
<dbReference type="PANTHER" id="PTHR46512">
    <property type="entry name" value="PEPTIDYLPROLYL ISOMERASE"/>
    <property type="match status" value="1"/>
</dbReference>
<feature type="region of interest" description="Disordered" evidence="7">
    <location>
        <begin position="290"/>
        <end position="334"/>
    </location>
</feature>
<comment type="similarity">
    <text evidence="2">Belongs to the AHA1 family.</text>
</comment>
<feature type="compositionally biased region" description="Acidic residues" evidence="7">
    <location>
        <begin position="33"/>
        <end position="48"/>
    </location>
</feature>
<dbReference type="PANTHER" id="PTHR46512:SF9">
    <property type="entry name" value="PEPTIDYLPROLYL ISOMERASE"/>
    <property type="match status" value="1"/>
</dbReference>
<dbReference type="InterPro" id="IPR019734">
    <property type="entry name" value="TPR_rpt"/>
</dbReference>
<dbReference type="InParanoid" id="A0A2R5GEG2"/>
<organism evidence="9 10">
    <name type="scientific">Hondaea fermentalgiana</name>
    <dbReference type="NCBI Taxonomy" id="2315210"/>
    <lineage>
        <taxon>Eukaryota</taxon>
        <taxon>Sar</taxon>
        <taxon>Stramenopiles</taxon>
        <taxon>Bigyra</taxon>
        <taxon>Labyrinthulomycetes</taxon>
        <taxon>Thraustochytrida</taxon>
        <taxon>Thraustochytriidae</taxon>
        <taxon>Hondaea</taxon>
    </lineage>
</organism>
<dbReference type="InterPro" id="IPR015310">
    <property type="entry name" value="AHSA1-like_N"/>
</dbReference>
<dbReference type="GO" id="GO:0051087">
    <property type="term" value="F:protein-folding chaperone binding"/>
    <property type="evidence" value="ECO:0007669"/>
    <property type="project" value="InterPro"/>
</dbReference>
<evidence type="ECO:0000313" key="10">
    <source>
        <dbReference type="Proteomes" id="UP000241890"/>
    </source>
</evidence>
<dbReference type="Pfam" id="PF09229">
    <property type="entry name" value="Aha1_N"/>
    <property type="match status" value="1"/>
</dbReference>
<feature type="domain" description="Activator of Hsp90 ATPase AHSA1-like N-terminal" evidence="8">
    <location>
        <begin position="411"/>
        <end position="552"/>
    </location>
</feature>
<evidence type="ECO:0000256" key="7">
    <source>
        <dbReference type="SAM" id="MobiDB-lite"/>
    </source>
</evidence>
<dbReference type="InterPro" id="IPR036338">
    <property type="entry name" value="Aha1"/>
</dbReference>
<evidence type="ECO:0000256" key="3">
    <source>
        <dbReference type="ARBA" id="ARBA00013194"/>
    </source>
</evidence>
<dbReference type="Proteomes" id="UP000241890">
    <property type="component" value="Unassembled WGS sequence"/>
</dbReference>
<feature type="region of interest" description="Disordered" evidence="7">
    <location>
        <begin position="368"/>
        <end position="416"/>
    </location>
</feature>
<gene>
    <name evidence="9" type="ORF">FCC1311_051662</name>
</gene>
<accession>A0A2R5GEG2</accession>
<keyword evidence="4" id="KW-0697">Rotamase</keyword>
<dbReference type="PROSITE" id="PS50005">
    <property type="entry name" value="TPR"/>
    <property type="match status" value="1"/>
</dbReference>
<feature type="compositionally biased region" description="Low complexity" evidence="7">
    <location>
        <begin position="374"/>
        <end position="390"/>
    </location>
</feature>
<comment type="catalytic activity">
    <reaction evidence="1">
        <text>[protein]-peptidylproline (omega=180) = [protein]-peptidylproline (omega=0)</text>
        <dbReference type="Rhea" id="RHEA:16237"/>
        <dbReference type="Rhea" id="RHEA-COMP:10747"/>
        <dbReference type="Rhea" id="RHEA-COMP:10748"/>
        <dbReference type="ChEBI" id="CHEBI:83833"/>
        <dbReference type="ChEBI" id="CHEBI:83834"/>
        <dbReference type="EC" id="5.2.1.8"/>
    </reaction>
</comment>
<dbReference type="InterPro" id="IPR050754">
    <property type="entry name" value="FKBP4/5/8-like"/>
</dbReference>
<evidence type="ECO:0000256" key="5">
    <source>
        <dbReference type="ARBA" id="ARBA00023235"/>
    </source>
</evidence>
<proteinExistence type="inferred from homology"/>
<evidence type="ECO:0000256" key="2">
    <source>
        <dbReference type="ARBA" id="ARBA00006817"/>
    </source>
</evidence>
<feature type="compositionally biased region" description="Basic and acidic residues" evidence="7">
    <location>
        <begin position="1"/>
        <end position="20"/>
    </location>
</feature>
<dbReference type="InterPro" id="IPR011990">
    <property type="entry name" value="TPR-like_helical_dom_sf"/>
</dbReference>
<dbReference type="EMBL" id="BEYU01000050">
    <property type="protein sequence ID" value="GBG28945.1"/>
    <property type="molecule type" value="Genomic_DNA"/>
</dbReference>
<dbReference type="GO" id="GO:0001671">
    <property type="term" value="F:ATPase activator activity"/>
    <property type="evidence" value="ECO:0007669"/>
    <property type="project" value="InterPro"/>
</dbReference>
<dbReference type="SMART" id="SM00028">
    <property type="entry name" value="TPR"/>
    <property type="match status" value="2"/>
</dbReference>
<evidence type="ECO:0000259" key="8">
    <source>
        <dbReference type="SMART" id="SM01000"/>
    </source>
</evidence>
<name>A0A2R5GEG2_9STRA</name>
<dbReference type="SUPFAM" id="SSF48452">
    <property type="entry name" value="TPR-like"/>
    <property type="match status" value="1"/>
</dbReference>
<protein>
    <recommendedName>
        <fullName evidence="3">peptidylprolyl isomerase</fullName>
        <ecNumber evidence="3">5.2.1.8</ecNumber>
    </recommendedName>
</protein>
<dbReference type="Gene3D" id="3.15.10.20">
    <property type="entry name" value="Activator of Hsp90 ATPase Aha1, N-terminal domain"/>
    <property type="match status" value="1"/>
</dbReference>